<evidence type="ECO:0000259" key="4">
    <source>
        <dbReference type="SMART" id="SM00646"/>
    </source>
</evidence>
<evidence type="ECO:0000256" key="2">
    <source>
        <dbReference type="SAM" id="MobiDB-lite"/>
    </source>
</evidence>
<dbReference type="CDD" id="cd02696">
    <property type="entry name" value="MurNAc-LAA"/>
    <property type="match status" value="1"/>
</dbReference>
<feature type="chain" id="PRO_5045988893" evidence="3">
    <location>
        <begin position="25"/>
        <end position="299"/>
    </location>
</feature>
<dbReference type="SMART" id="SM00646">
    <property type="entry name" value="Ami_3"/>
    <property type="match status" value="1"/>
</dbReference>
<evidence type="ECO:0000313" key="6">
    <source>
        <dbReference type="Proteomes" id="UP001500443"/>
    </source>
</evidence>
<evidence type="ECO:0000256" key="3">
    <source>
        <dbReference type="SAM" id="SignalP"/>
    </source>
</evidence>
<dbReference type="PANTHER" id="PTHR30404">
    <property type="entry name" value="N-ACETYLMURAMOYL-L-ALANINE AMIDASE"/>
    <property type="match status" value="1"/>
</dbReference>
<evidence type="ECO:0000256" key="1">
    <source>
        <dbReference type="ARBA" id="ARBA00022801"/>
    </source>
</evidence>
<gene>
    <name evidence="5" type="ORF">GCM10009802_58290</name>
</gene>
<feature type="region of interest" description="Disordered" evidence="2">
    <location>
        <begin position="33"/>
        <end position="74"/>
    </location>
</feature>
<name>A0ABP4KJ23_9ACTN</name>
<accession>A0ABP4KJ23</accession>
<protein>
    <submittedName>
        <fullName evidence="5">N-acetylmuramoyl-L-alanine amidase</fullName>
    </submittedName>
</protein>
<reference evidence="6" key="1">
    <citation type="journal article" date="2019" name="Int. J. Syst. Evol. Microbiol.">
        <title>The Global Catalogue of Microorganisms (GCM) 10K type strain sequencing project: providing services to taxonomists for standard genome sequencing and annotation.</title>
        <authorList>
            <consortium name="The Broad Institute Genomics Platform"/>
            <consortium name="The Broad Institute Genome Sequencing Center for Infectious Disease"/>
            <person name="Wu L."/>
            <person name="Ma J."/>
        </authorList>
    </citation>
    <scope>NUCLEOTIDE SEQUENCE [LARGE SCALE GENOMIC DNA]</scope>
    <source>
        <strain evidence="6">JCM 15481</strain>
    </source>
</reference>
<dbReference type="Pfam" id="PF01520">
    <property type="entry name" value="Amidase_3"/>
    <property type="match status" value="1"/>
</dbReference>
<dbReference type="Gene3D" id="3.40.630.40">
    <property type="entry name" value="Zn-dependent exopeptidases"/>
    <property type="match status" value="1"/>
</dbReference>
<feature type="compositionally biased region" description="Low complexity" evidence="2">
    <location>
        <begin position="49"/>
        <end position="66"/>
    </location>
</feature>
<dbReference type="PANTHER" id="PTHR30404:SF0">
    <property type="entry name" value="N-ACETYLMURAMOYL-L-ALANINE AMIDASE AMIC"/>
    <property type="match status" value="1"/>
</dbReference>
<feature type="domain" description="MurNAc-LAA" evidence="4">
    <location>
        <begin position="166"/>
        <end position="294"/>
    </location>
</feature>
<sequence>MSSQNRRPLRTSLLLAPVAPLAVAGVLVWQSAAGDGSAENASNGREPGRASSASSSPSRPADADPAQSKDPEVGEKPLAGKVIVLDPGHNPNNRDHVAEINRQVDIGTVRKACDTTGTATNAGYAEADFNLDVARRARALLRAQGAEVRLTHDGARPYGPCIDERAEAGNRAGADAAVSIHADGSGPGARGFHVILPGRVHEGKADTTAIVKPSRQLGEELKSHFAKRTGSKPSNYVGNDTGFTVRTDLGGLNLSTVPKVFIECGNMRDAKDAGLLTDAAWRQRAAHGITNGIGAFLTG</sequence>
<comment type="caution">
    <text evidence="5">The sequence shown here is derived from an EMBL/GenBank/DDBJ whole genome shotgun (WGS) entry which is preliminary data.</text>
</comment>
<dbReference type="InterPro" id="IPR050695">
    <property type="entry name" value="N-acetylmuramoyl_amidase_3"/>
</dbReference>
<keyword evidence="3" id="KW-0732">Signal</keyword>
<dbReference type="Proteomes" id="UP001500443">
    <property type="component" value="Unassembled WGS sequence"/>
</dbReference>
<dbReference type="SUPFAM" id="SSF53187">
    <property type="entry name" value="Zn-dependent exopeptidases"/>
    <property type="match status" value="1"/>
</dbReference>
<proteinExistence type="predicted"/>
<evidence type="ECO:0000313" key="5">
    <source>
        <dbReference type="EMBL" id="GAA1501596.1"/>
    </source>
</evidence>
<dbReference type="EMBL" id="BAAAPF010000313">
    <property type="protein sequence ID" value="GAA1501596.1"/>
    <property type="molecule type" value="Genomic_DNA"/>
</dbReference>
<keyword evidence="1" id="KW-0378">Hydrolase</keyword>
<feature type="signal peptide" evidence="3">
    <location>
        <begin position="1"/>
        <end position="24"/>
    </location>
</feature>
<dbReference type="InterPro" id="IPR002508">
    <property type="entry name" value="MurNAc-LAA_cat"/>
</dbReference>
<dbReference type="RefSeq" id="WP_344293981.1">
    <property type="nucleotide sequence ID" value="NZ_BAAAPF010000313.1"/>
</dbReference>
<organism evidence="5 6">
    <name type="scientific">Streptomyces synnematoformans</name>
    <dbReference type="NCBI Taxonomy" id="415721"/>
    <lineage>
        <taxon>Bacteria</taxon>
        <taxon>Bacillati</taxon>
        <taxon>Actinomycetota</taxon>
        <taxon>Actinomycetes</taxon>
        <taxon>Kitasatosporales</taxon>
        <taxon>Streptomycetaceae</taxon>
        <taxon>Streptomyces</taxon>
    </lineage>
</organism>
<keyword evidence="6" id="KW-1185">Reference proteome</keyword>